<dbReference type="EMBL" id="FWXY01000014">
    <property type="protein sequence ID" value="SMC90378.1"/>
    <property type="molecule type" value="Genomic_DNA"/>
</dbReference>
<evidence type="ECO:0000313" key="3">
    <source>
        <dbReference type="Proteomes" id="UP000192418"/>
    </source>
</evidence>
<name>A0A1W2D061_9BACT</name>
<keyword evidence="3" id="KW-1185">Reference proteome</keyword>
<keyword evidence="1" id="KW-0812">Transmembrane</keyword>
<accession>A0A1W2D061</accession>
<dbReference type="Proteomes" id="UP000192418">
    <property type="component" value="Unassembled WGS sequence"/>
</dbReference>
<keyword evidence="1" id="KW-0472">Membrane</keyword>
<dbReference type="OrthoDB" id="5422702at2"/>
<evidence type="ECO:0000313" key="2">
    <source>
        <dbReference type="EMBL" id="SMC90378.1"/>
    </source>
</evidence>
<dbReference type="AlphaFoldDB" id="A0A1W2D061"/>
<protein>
    <submittedName>
        <fullName evidence="2">Uncharacterized protein</fullName>
    </submittedName>
</protein>
<reference evidence="2 3" key="1">
    <citation type="submission" date="2017-04" db="EMBL/GenBank/DDBJ databases">
        <authorList>
            <person name="Afonso C.L."/>
            <person name="Miller P.J."/>
            <person name="Scott M.A."/>
            <person name="Spackman E."/>
            <person name="Goraichik I."/>
            <person name="Dimitrov K.M."/>
            <person name="Suarez D.L."/>
            <person name="Swayne D.E."/>
        </authorList>
    </citation>
    <scope>NUCLEOTIDE SEQUENCE [LARGE SCALE GENOMIC DNA]</scope>
    <source>
        <strain evidence="2 3">DSM 3385</strain>
    </source>
</reference>
<gene>
    <name evidence="2" type="ORF">SAMN02746065_11481</name>
</gene>
<sequence>MKMNECLPERMSKLMIGSLLLIGALALVIIGFTLLPVVGFLLAIPVAALGVYFIRVHLNDKCEIEGS</sequence>
<organism evidence="2 3">
    <name type="scientific">Desulfocicer vacuolatum DSM 3385</name>
    <dbReference type="NCBI Taxonomy" id="1121400"/>
    <lineage>
        <taxon>Bacteria</taxon>
        <taxon>Pseudomonadati</taxon>
        <taxon>Thermodesulfobacteriota</taxon>
        <taxon>Desulfobacteria</taxon>
        <taxon>Desulfobacterales</taxon>
        <taxon>Desulfobacteraceae</taxon>
        <taxon>Desulfocicer</taxon>
    </lineage>
</organism>
<feature type="transmembrane region" description="Helical" evidence="1">
    <location>
        <begin position="38"/>
        <end position="58"/>
    </location>
</feature>
<feature type="transmembrane region" description="Helical" evidence="1">
    <location>
        <begin position="12"/>
        <end position="32"/>
    </location>
</feature>
<keyword evidence="1" id="KW-1133">Transmembrane helix</keyword>
<evidence type="ECO:0000256" key="1">
    <source>
        <dbReference type="SAM" id="Phobius"/>
    </source>
</evidence>
<proteinExistence type="predicted"/>
<dbReference type="RefSeq" id="WP_084069947.1">
    <property type="nucleotide sequence ID" value="NZ_FWXY01000014.1"/>
</dbReference>